<dbReference type="SUPFAM" id="SSF103473">
    <property type="entry name" value="MFS general substrate transporter"/>
    <property type="match status" value="1"/>
</dbReference>
<dbReference type="CDD" id="cd06174">
    <property type="entry name" value="MFS"/>
    <property type="match status" value="1"/>
</dbReference>
<sequence>MLDFVNRLFRLERGEWPRLIQFGLFGFLLQMGMGVGFSAGDAAFLSNVGADRLPLVFMLTPAVMLLYTLLFSYLLVRFSIDRMVDLTLAALVAGGVAFWALIDAGLPPHWQVPLYFAVKLYLAMWYIALYSLFWNYTDAYFAIQDAKRLFPLFAAFCALGTACGAMLVGLLAESVAVQDFFLLWAAIAMATAPLAVLLRRRWSQIAESDSDLEEESGGALSQLAAVGRAFGRSRYTMVFTLVLFVTLLMTNLAEYQYSMVLQEGRDEAALASLFGTLYAAANLFNLVTCLFVFNRLVARLGVRNVAFIQPLTYFAVFGWFFLQGGTGAALAAFFAYHGVLTSIEYNNQNLLFNAVPSRVKRPLRTVMEGMAEPLASLVSGGFLIYAASQVDMRELSGIGIIVGATLVAVVVALRQLYPSAMAANMRQGWMNFGGRGVLSPQFEPEARSLLARAAAGEGDSAQIAARLLGEAPVSGSAASQGPDIDALLAQLTLGDPAKRSGVAEAIDRLATREDVHIVPALARCLPKLERDERRRMIRLLGRIADSESIPDVLEAATELAPRARRSIATMLTELGETAIPRLLGGMRDRALAYRSRAIGARALAQTSFAQFAANLDRLVTGELDEASRLGHTASLLDLHAGTHRSVALLARAQRERAEAAIDFVLELLAIGGLLPNFDLLIVSLHSANPKVRGNAVEAIESSVPRHYLRLLGPLLHGEAQPREGAQMDVEQVLVEALASGQAMEMTLAADVLHDRLDAAGFTQRLKVVIREGMPEMVRRHVLDLLEIDGATRPHSLDLLAALADHPEVGGATLEALGAAVQGAVFEKPEGRALAGEAGGSPFWIAHRDLGEVAARFPELALVMLKSQDGRQYAA</sequence>
<feature type="transmembrane region" description="Helical" evidence="1">
    <location>
        <begin position="55"/>
        <end position="76"/>
    </location>
</feature>
<feature type="transmembrane region" description="Helical" evidence="1">
    <location>
        <begin position="366"/>
        <end position="386"/>
    </location>
</feature>
<reference evidence="2 3" key="1">
    <citation type="journal article" date="2012" name="J. Bacteriol.">
        <title>Genome sequence of benzo(a)pyrene-degrading bacterium Novosphingobium pentaromativorans US6-1.</title>
        <authorList>
            <person name="Luo Y.R."/>
            <person name="Kang S.G."/>
            <person name="Kim S.J."/>
            <person name="Kim M.R."/>
            <person name="Li N."/>
            <person name="Lee J.H."/>
            <person name="Kwon K.K."/>
        </authorList>
    </citation>
    <scope>NUCLEOTIDE SEQUENCE [LARGE SCALE GENOMIC DNA]</scope>
    <source>
        <strain evidence="2 3">US6-1</strain>
    </source>
</reference>
<dbReference type="EMBL" id="AGFM01000008">
    <property type="protein sequence ID" value="EHJ62461.1"/>
    <property type="molecule type" value="Genomic_DNA"/>
</dbReference>
<dbReference type="eggNOG" id="COG3202">
    <property type="taxonomic scope" value="Bacteria"/>
</dbReference>
<protein>
    <submittedName>
        <fullName evidence="2">ATP/ADP translocase-like protein</fullName>
    </submittedName>
</protein>
<keyword evidence="1" id="KW-0812">Transmembrane</keyword>
<dbReference type="eggNOG" id="COG1413">
    <property type="taxonomic scope" value="Bacteria"/>
</dbReference>
<feature type="transmembrane region" description="Helical" evidence="1">
    <location>
        <begin position="83"/>
        <end position="102"/>
    </location>
</feature>
<organism evidence="2 3">
    <name type="scientific">Novosphingobium pentaromativorans US6-1</name>
    <dbReference type="NCBI Taxonomy" id="1088721"/>
    <lineage>
        <taxon>Bacteria</taxon>
        <taxon>Pseudomonadati</taxon>
        <taxon>Pseudomonadota</taxon>
        <taxon>Alphaproteobacteria</taxon>
        <taxon>Sphingomonadales</taxon>
        <taxon>Sphingomonadaceae</taxon>
        <taxon>Novosphingobium</taxon>
    </lineage>
</organism>
<dbReference type="Proteomes" id="UP000004030">
    <property type="component" value="Unassembled WGS sequence"/>
</dbReference>
<gene>
    <name evidence="2" type="ORF">NSU_0592</name>
</gene>
<keyword evidence="1" id="KW-0472">Membrane</keyword>
<keyword evidence="1" id="KW-1133">Transmembrane helix</keyword>
<feature type="transmembrane region" description="Helical" evidence="1">
    <location>
        <begin position="180"/>
        <end position="198"/>
    </location>
</feature>
<keyword evidence="3" id="KW-1185">Reference proteome</keyword>
<feature type="transmembrane region" description="Helical" evidence="1">
    <location>
        <begin position="149"/>
        <end position="168"/>
    </location>
</feature>
<feature type="transmembrane region" description="Helical" evidence="1">
    <location>
        <begin position="398"/>
        <end position="417"/>
    </location>
</feature>
<dbReference type="STRING" id="1088721.JI59_17155"/>
<dbReference type="Gene3D" id="1.25.10.10">
    <property type="entry name" value="Leucine-rich Repeat Variant"/>
    <property type="match status" value="1"/>
</dbReference>
<feature type="transmembrane region" description="Helical" evidence="1">
    <location>
        <begin position="114"/>
        <end position="137"/>
    </location>
</feature>
<dbReference type="InterPro" id="IPR016024">
    <property type="entry name" value="ARM-type_fold"/>
</dbReference>
<dbReference type="PATRIC" id="fig|1088721.3.peg.584"/>
<feature type="transmembrane region" description="Helical" evidence="1">
    <location>
        <begin position="235"/>
        <end position="253"/>
    </location>
</feature>
<evidence type="ECO:0000313" key="3">
    <source>
        <dbReference type="Proteomes" id="UP000004030"/>
    </source>
</evidence>
<name>G6E8C1_9SPHN</name>
<dbReference type="AlphaFoldDB" id="G6E8C1"/>
<proteinExistence type="predicted"/>
<accession>G6E8C1</accession>
<dbReference type="RefSeq" id="WP_007011509.1">
    <property type="nucleotide sequence ID" value="NZ_AGFM01000008.1"/>
</dbReference>
<feature type="transmembrane region" description="Helical" evidence="1">
    <location>
        <begin position="20"/>
        <end position="40"/>
    </location>
</feature>
<feature type="transmembrane region" description="Helical" evidence="1">
    <location>
        <begin position="273"/>
        <end position="293"/>
    </location>
</feature>
<dbReference type="InterPro" id="IPR036259">
    <property type="entry name" value="MFS_trans_sf"/>
</dbReference>
<dbReference type="Gene3D" id="1.20.1250.20">
    <property type="entry name" value="MFS general substrate transporter like domains"/>
    <property type="match status" value="1"/>
</dbReference>
<dbReference type="SUPFAM" id="SSF48371">
    <property type="entry name" value="ARM repeat"/>
    <property type="match status" value="1"/>
</dbReference>
<evidence type="ECO:0000256" key="1">
    <source>
        <dbReference type="SAM" id="Phobius"/>
    </source>
</evidence>
<dbReference type="KEGG" id="npn:JI59_17155"/>
<comment type="caution">
    <text evidence="2">The sequence shown here is derived from an EMBL/GenBank/DDBJ whole genome shotgun (WGS) entry which is preliminary data.</text>
</comment>
<dbReference type="InterPro" id="IPR011989">
    <property type="entry name" value="ARM-like"/>
</dbReference>
<evidence type="ECO:0000313" key="2">
    <source>
        <dbReference type="EMBL" id="EHJ62461.1"/>
    </source>
</evidence>